<dbReference type="EnsemblMetazoa" id="CapteT185614">
    <property type="protein sequence ID" value="CapteP185614"/>
    <property type="gene ID" value="CapteG185614"/>
</dbReference>
<sequence length="116" mass="13174">MTRNRPYNDTKSSVSMTRNVYLYIERIGCPKYVVNMHNIAQKSSSSSDFGQTRPTKAMHVAETIQSAQTQSTLFEDYMTSHTPSSMYLTPTSEIETDKSNACSRNRPERTSTIDSF</sequence>
<reference evidence="3" key="3">
    <citation type="submission" date="2015-06" db="UniProtKB">
        <authorList>
            <consortium name="EnsemblMetazoa"/>
        </authorList>
    </citation>
    <scope>IDENTIFICATION</scope>
</reference>
<proteinExistence type="predicted"/>
<evidence type="ECO:0000313" key="4">
    <source>
        <dbReference type="Proteomes" id="UP000014760"/>
    </source>
</evidence>
<protein>
    <submittedName>
        <fullName evidence="2 3">Uncharacterized protein</fullName>
    </submittedName>
</protein>
<dbReference type="EMBL" id="AMQN01005363">
    <property type="status" value="NOT_ANNOTATED_CDS"/>
    <property type="molecule type" value="Genomic_DNA"/>
</dbReference>
<gene>
    <name evidence="2" type="ORF">CAPTEDRAFT_185614</name>
</gene>
<feature type="compositionally biased region" description="Basic and acidic residues" evidence="1">
    <location>
        <begin position="105"/>
        <end position="116"/>
    </location>
</feature>
<keyword evidence="4" id="KW-1185">Reference proteome</keyword>
<accession>R7V8I5</accession>
<dbReference type="HOGENOM" id="CLU_2099165_0_0_1"/>
<evidence type="ECO:0000256" key="1">
    <source>
        <dbReference type="SAM" id="MobiDB-lite"/>
    </source>
</evidence>
<dbReference type="Proteomes" id="UP000014760">
    <property type="component" value="Unassembled WGS sequence"/>
</dbReference>
<dbReference type="EMBL" id="KB295796">
    <property type="protein sequence ID" value="ELU12656.1"/>
    <property type="molecule type" value="Genomic_DNA"/>
</dbReference>
<evidence type="ECO:0000313" key="2">
    <source>
        <dbReference type="EMBL" id="ELU12656.1"/>
    </source>
</evidence>
<dbReference type="EMBL" id="AMQN01005362">
    <property type="status" value="NOT_ANNOTATED_CDS"/>
    <property type="molecule type" value="Genomic_DNA"/>
</dbReference>
<reference evidence="2 4" key="2">
    <citation type="journal article" date="2013" name="Nature">
        <title>Insights into bilaterian evolution from three spiralian genomes.</title>
        <authorList>
            <person name="Simakov O."/>
            <person name="Marletaz F."/>
            <person name="Cho S.J."/>
            <person name="Edsinger-Gonzales E."/>
            <person name="Havlak P."/>
            <person name="Hellsten U."/>
            <person name="Kuo D.H."/>
            <person name="Larsson T."/>
            <person name="Lv J."/>
            <person name="Arendt D."/>
            <person name="Savage R."/>
            <person name="Osoegawa K."/>
            <person name="de Jong P."/>
            <person name="Grimwood J."/>
            <person name="Chapman J.A."/>
            <person name="Shapiro H."/>
            <person name="Aerts A."/>
            <person name="Otillar R.P."/>
            <person name="Terry A.Y."/>
            <person name="Boore J.L."/>
            <person name="Grigoriev I.V."/>
            <person name="Lindberg D.R."/>
            <person name="Seaver E.C."/>
            <person name="Weisblat D.A."/>
            <person name="Putnam N.H."/>
            <person name="Rokhsar D.S."/>
        </authorList>
    </citation>
    <scope>NUCLEOTIDE SEQUENCE</scope>
    <source>
        <strain evidence="2 4">I ESC-2004</strain>
    </source>
</reference>
<evidence type="ECO:0000313" key="3">
    <source>
        <dbReference type="EnsemblMetazoa" id="CapteP185614"/>
    </source>
</evidence>
<name>R7V8I5_CAPTE</name>
<feature type="compositionally biased region" description="Polar residues" evidence="1">
    <location>
        <begin position="91"/>
        <end position="103"/>
    </location>
</feature>
<dbReference type="AlphaFoldDB" id="R7V8I5"/>
<organism evidence="2">
    <name type="scientific">Capitella teleta</name>
    <name type="common">Polychaete worm</name>
    <dbReference type="NCBI Taxonomy" id="283909"/>
    <lineage>
        <taxon>Eukaryota</taxon>
        <taxon>Metazoa</taxon>
        <taxon>Spiralia</taxon>
        <taxon>Lophotrochozoa</taxon>
        <taxon>Annelida</taxon>
        <taxon>Polychaeta</taxon>
        <taxon>Sedentaria</taxon>
        <taxon>Scolecida</taxon>
        <taxon>Capitellidae</taxon>
        <taxon>Capitella</taxon>
    </lineage>
</organism>
<reference evidence="4" key="1">
    <citation type="submission" date="2012-12" db="EMBL/GenBank/DDBJ databases">
        <authorList>
            <person name="Hellsten U."/>
            <person name="Grimwood J."/>
            <person name="Chapman J.A."/>
            <person name="Shapiro H."/>
            <person name="Aerts A."/>
            <person name="Otillar R.P."/>
            <person name="Terry A.Y."/>
            <person name="Boore J.L."/>
            <person name="Simakov O."/>
            <person name="Marletaz F."/>
            <person name="Cho S.-J."/>
            <person name="Edsinger-Gonzales E."/>
            <person name="Havlak P."/>
            <person name="Kuo D.-H."/>
            <person name="Larsson T."/>
            <person name="Lv J."/>
            <person name="Arendt D."/>
            <person name="Savage R."/>
            <person name="Osoegawa K."/>
            <person name="de Jong P."/>
            <person name="Lindberg D.R."/>
            <person name="Seaver E.C."/>
            <person name="Weisblat D.A."/>
            <person name="Putnam N.H."/>
            <person name="Grigoriev I.V."/>
            <person name="Rokhsar D.S."/>
        </authorList>
    </citation>
    <scope>NUCLEOTIDE SEQUENCE</scope>
    <source>
        <strain evidence="4">I ESC-2004</strain>
    </source>
</reference>
<feature type="region of interest" description="Disordered" evidence="1">
    <location>
        <begin position="91"/>
        <end position="116"/>
    </location>
</feature>